<reference evidence="8" key="1">
    <citation type="submission" date="2015-07" db="EMBL/GenBank/DDBJ databases">
        <title>MeaNS - Measles Nucleotide Surveillance Program.</title>
        <authorList>
            <person name="Tran T."/>
            <person name="Druce J."/>
        </authorList>
    </citation>
    <scope>NUCLEOTIDE SEQUENCE</scope>
    <source>
        <strain evidence="8">UCB-OBI-ISO-001</strain>
        <tissue evidence="8">Gonad</tissue>
    </source>
</reference>
<feature type="domain" description="Peptidase metallopeptidase" evidence="7">
    <location>
        <begin position="1"/>
        <end position="115"/>
    </location>
</feature>
<dbReference type="InterPro" id="IPR021190">
    <property type="entry name" value="Pept_M10A"/>
</dbReference>
<feature type="non-terminal residue" evidence="8">
    <location>
        <position position="1"/>
    </location>
</feature>
<evidence type="ECO:0000256" key="5">
    <source>
        <dbReference type="ARBA" id="ARBA00022833"/>
    </source>
</evidence>
<feature type="binding site" evidence="6">
    <location>
        <position position="95"/>
    </location>
    <ligand>
        <name>Ca(2+)</name>
        <dbReference type="ChEBI" id="CHEBI:29108"/>
        <label>3</label>
    </ligand>
</feature>
<dbReference type="GO" id="GO:0031012">
    <property type="term" value="C:extracellular matrix"/>
    <property type="evidence" value="ECO:0007669"/>
    <property type="project" value="InterPro"/>
</dbReference>
<comment type="cofactor">
    <cofactor evidence="6">
        <name>Zn(2+)</name>
        <dbReference type="ChEBI" id="CHEBI:29105"/>
    </cofactor>
    <text evidence="6">Binds 2 Zn(2+) ions per subunit.</text>
</comment>
<keyword evidence="5 6" id="KW-0862">Zinc</keyword>
<dbReference type="GO" id="GO:0005615">
    <property type="term" value="C:extracellular space"/>
    <property type="evidence" value="ECO:0007669"/>
    <property type="project" value="TreeGrafter"/>
</dbReference>
<dbReference type="AlphaFoldDB" id="A0A0L8H1V8"/>
<dbReference type="EMBL" id="KQ419541">
    <property type="protein sequence ID" value="KOF83233.1"/>
    <property type="molecule type" value="Genomic_DNA"/>
</dbReference>
<keyword evidence="4" id="KW-0378">Hydrolase</keyword>
<dbReference type="PANTHER" id="PTHR10201:SF331">
    <property type="entry name" value="MATRIX METALLOPROTEINASE-14-LIKE ISOFORM X1"/>
    <property type="match status" value="1"/>
</dbReference>
<dbReference type="SUPFAM" id="SSF55486">
    <property type="entry name" value="Metalloproteases ('zincins'), catalytic domain"/>
    <property type="match status" value="1"/>
</dbReference>
<dbReference type="OrthoDB" id="1901267at2759"/>
<dbReference type="GO" id="GO:0008270">
    <property type="term" value="F:zinc ion binding"/>
    <property type="evidence" value="ECO:0007669"/>
    <property type="project" value="InterPro"/>
</dbReference>
<dbReference type="SMART" id="SM00235">
    <property type="entry name" value="ZnMc"/>
    <property type="match status" value="1"/>
</dbReference>
<evidence type="ECO:0000256" key="2">
    <source>
        <dbReference type="ARBA" id="ARBA00022670"/>
    </source>
</evidence>
<evidence type="ECO:0000313" key="8">
    <source>
        <dbReference type="EMBL" id="KOF83233.1"/>
    </source>
</evidence>
<keyword evidence="3 6" id="KW-0479">Metal-binding</keyword>
<keyword evidence="6" id="KW-0106">Calcium</keyword>
<evidence type="ECO:0000256" key="6">
    <source>
        <dbReference type="PIRSR" id="PIRSR621190-2"/>
    </source>
</evidence>
<comment type="similarity">
    <text evidence="1">Belongs to the peptidase M10A family.</text>
</comment>
<name>A0A0L8H1V8_OCTBM</name>
<evidence type="ECO:0000256" key="3">
    <source>
        <dbReference type="ARBA" id="ARBA00022723"/>
    </source>
</evidence>
<feature type="binding site" evidence="6">
    <location>
        <position position="52"/>
    </location>
    <ligand>
        <name>Ca(2+)</name>
        <dbReference type="ChEBI" id="CHEBI:29108"/>
        <label>2</label>
    </ligand>
</feature>
<dbReference type="GO" id="GO:0030198">
    <property type="term" value="P:extracellular matrix organization"/>
    <property type="evidence" value="ECO:0007669"/>
    <property type="project" value="TreeGrafter"/>
</dbReference>
<feature type="binding site" evidence="6">
    <location>
        <position position="69"/>
    </location>
    <ligand>
        <name>Ca(2+)</name>
        <dbReference type="ChEBI" id="CHEBI:29108"/>
        <label>3</label>
    </ligand>
</feature>
<dbReference type="GO" id="GO:0004222">
    <property type="term" value="F:metalloendopeptidase activity"/>
    <property type="evidence" value="ECO:0007669"/>
    <property type="project" value="InterPro"/>
</dbReference>
<dbReference type="STRING" id="37653.A0A0L8H1V8"/>
<dbReference type="InterPro" id="IPR006026">
    <property type="entry name" value="Peptidase_Metallo"/>
</dbReference>
<proteinExistence type="inferred from homology"/>
<evidence type="ECO:0000259" key="7">
    <source>
        <dbReference type="SMART" id="SM00235"/>
    </source>
</evidence>
<feature type="binding site" evidence="6">
    <location>
        <position position="64"/>
    </location>
    <ligand>
        <name>Zn(2+)</name>
        <dbReference type="ChEBI" id="CHEBI:29105"/>
        <label>1</label>
    </ligand>
</feature>
<dbReference type="InterPro" id="IPR024079">
    <property type="entry name" value="MetalloPept_cat_dom_sf"/>
</dbReference>
<feature type="binding site" evidence="6">
    <location>
        <position position="77"/>
    </location>
    <ligand>
        <name>Zn(2+)</name>
        <dbReference type="ChEBI" id="CHEBI:29105"/>
        <label>1</label>
    </ligand>
</feature>
<feature type="binding site" evidence="6">
    <location>
        <position position="70"/>
    </location>
    <ligand>
        <name>Ca(2+)</name>
        <dbReference type="ChEBI" id="CHEBI:29108"/>
        <label>3</label>
    </ligand>
</feature>
<feature type="binding site" evidence="6">
    <location>
        <position position="62"/>
    </location>
    <ligand>
        <name>Zn(2+)</name>
        <dbReference type="ChEBI" id="CHEBI:29105"/>
        <label>1</label>
    </ligand>
</feature>
<evidence type="ECO:0000256" key="1">
    <source>
        <dbReference type="ARBA" id="ARBA00010370"/>
    </source>
</evidence>
<feature type="binding site" evidence="6">
    <location>
        <position position="93"/>
    </location>
    <ligand>
        <name>Zn(2+)</name>
        <dbReference type="ChEBI" id="CHEBI:29105"/>
        <label>1</label>
    </ligand>
</feature>
<feature type="binding site" evidence="6">
    <location>
        <position position="98"/>
    </location>
    <ligand>
        <name>Ca(2+)</name>
        <dbReference type="ChEBI" id="CHEBI:29108"/>
        <label>1</label>
    </ligand>
</feature>
<dbReference type="Gene3D" id="3.40.390.10">
    <property type="entry name" value="Collagenase (Catalytic Domain)"/>
    <property type="match status" value="1"/>
</dbReference>
<comment type="cofactor">
    <cofactor evidence="6">
        <name>Ca(2+)</name>
        <dbReference type="ChEBI" id="CHEBI:29108"/>
    </cofactor>
    <text evidence="6">Can bind about 5 Ca(2+) ions per subunit.</text>
</comment>
<dbReference type="GO" id="GO:0006508">
    <property type="term" value="P:proteolysis"/>
    <property type="evidence" value="ECO:0007669"/>
    <property type="project" value="UniProtKB-KW"/>
</dbReference>
<dbReference type="Pfam" id="PF00413">
    <property type="entry name" value="Peptidase_M10"/>
    <property type="match status" value="1"/>
</dbReference>
<feature type="binding site" evidence="6">
    <location>
        <position position="98"/>
    </location>
    <ligand>
        <name>Ca(2+)</name>
        <dbReference type="ChEBI" id="CHEBI:29108"/>
        <label>3</label>
    </ligand>
</feature>
<protein>
    <recommendedName>
        <fullName evidence="7">Peptidase metallopeptidase domain-containing protein</fullName>
    </recommendedName>
</protein>
<dbReference type="GO" id="GO:0030574">
    <property type="term" value="P:collagen catabolic process"/>
    <property type="evidence" value="ECO:0007669"/>
    <property type="project" value="TreeGrafter"/>
</dbReference>
<evidence type="ECO:0000256" key="4">
    <source>
        <dbReference type="ARBA" id="ARBA00022801"/>
    </source>
</evidence>
<dbReference type="PRINTS" id="PR00138">
    <property type="entry name" value="MATRIXIN"/>
</dbReference>
<keyword evidence="2" id="KW-0645">Protease</keyword>
<dbReference type="InterPro" id="IPR001818">
    <property type="entry name" value="Pept_M10_metallopeptidase"/>
</dbReference>
<feature type="binding site" evidence="6">
    <location>
        <position position="91"/>
    </location>
    <ligand>
        <name>Ca(2+)</name>
        <dbReference type="ChEBI" id="CHEBI:29108"/>
        <label>2</label>
    </ligand>
</feature>
<dbReference type="PANTHER" id="PTHR10201">
    <property type="entry name" value="MATRIX METALLOPROTEINASE"/>
    <property type="match status" value="1"/>
</dbReference>
<gene>
    <name evidence="8" type="ORF">OCBIM_22024150mg</name>
</gene>
<accession>A0A0L8H1V8</accession>
<organism evidence="8">
    <name type="scientific">Octopus bimaculoides</name>
    <name type="common">California two-spotted octopus</name>
    <dbReference type="NCBI Taxonomy" id="37653"/>
    <lineage>
        <taxon>Eukaryota</taxon>
        <taxon>Metazoa</taxon>
        <taxon>Spiralia</taxon>
        <taxon>Lophotrochozoa</taxon>
        <taxon>Mollusca</taxon>
        <taxon>Cephalopoda</taxon>
        <taxon>Coleoidea</taxon>
        <taxon>Octopodiformes</taxon>
        <taxon>Octopoda</taxon>
        <taxon>Incirrata</taxon>
        <taxon>Octopodidae</taxon>
        <taxon>Octopus</taxon>
    </lineage>
</organism>
<sequence>SKWYKKDLTYNINTPPKYPNKHQLEYVITAALRAWERVTQLTFTRKRRGPVDIEVNFLTGRHGDGSPFDGNGGILAHAFFPYDNSPGLSGDAHFDADEDWGSRNFINRSESVQFL</sequence>